<accession>A0AAV4PGY1</accession>
<keyword evidence="2" id="KW-1185">Reference proteome</keyword>
<comment type="caution">
    <text evidence="1">The sequence shown here is derived from an EMBL/GenBank/DDBJ whole genome shotgun (WGS) entry which is preliminary data.</text>
</comment>
<evidence type="ECO:0000313" key="2">
    <source>
        <dbReference type="Proteomes" id="UP001054837"/>
    </source>
</evidence>
<sequence>MLWLYTNLPHSLASAAYLSTLHKILGNLLSVNGRKEVKQKHFERTSLGGGSTTVHSKSANAVLHHAVFTPRDWPHMTSFGQPGQAA</sequence>
<organism evidence="1 2">
    <name type="scientific">Caerostris darwini</name>
    <dbReference type="NCBI Taxonomy" id="1538125"/>
    <lineage>
        <taxon>Eukaryota</taxon>
        <taxon>Metazoa</taxon>
        <taxon>Ecdysozoa</taxon>
        <taxon>Arthropoda</taxon>
        <taxon>Chelicerata</taxon>
        <taxon>Arachnida</taxon>
        <taxon>Araneae</taxon>
        <taxon>Araneomorphae</taxon>
        <taxon>Entelegynae</taxon>
        <taxon>Araneoidea</taxon>
        <taxon>Araneidae</taxon>
        <taxon>Caerostris</taxon>
    </lineage>
</organism>
<dbReference type="AlphaFoldDB" id="A0AAV4PGY1"/>
<evidence type="ECO:0000313" key="1">
    <source>
        <dbReference type="EMBL" id="GIX96223.1"/>
    </source>
</evidence>
<dbReference type="Proteomes" id="UP001054837">
    <property type="component" value="Unassembled WGS sequence"/>
</dbReference>
<dbReference type="EMBL" id="BPLQ01002879">
    <property type="protein sequence ID" value="GIX96223.1"/>
    <property type="molecule type" value="Genomic_DNA"/>
</dbReference>
<name>A0AAV4PGY1_9ARAC</name>
<gene>
    <name evidence="1" type="ORF">CDAR_227861</name>
</gene>
<reference evidence="1 2" key="1">
    <citation type="submission" date="2021-06" db="EMBL/GenBank/DDBJ databases">
        <title>Caerostris darwini draft genome.</title>
        <authorList>
            <person name="Kono N."/>
            <person name="Arakawa K."/>
        </authorList>
    </citation>
    <scope>NUCLEOTIDE SEQUENCE [LARGE SCALE GENOMIC DNA]</scope>
</reference>
<protein>
    <submittedName>
        <fullName evidence="1">Uncharacterized protein</fullName>
    </submittedName>
</protein>
<proteinExistence type="predicted"/>